<sequence length="236" mass="26968">MEITKIKMKGNRSFPVAWKYTSEVAMKPQVDISWIWHKRFGHSHLNNLKILQQKNMMHDLPTIEDINGNNEKMIEEFKKEMLKTFEMTYLGLMRYFLGIETYQSTPLDNCQTMKKEGGSPPANSSAFRSLIGSILYLTTTKPDIVYATSLLSRFMQNPTQVHYGVAKRILRYLQGTKYYGIWYRPTSNSQLLGFTDSDWSGSAVDMRSTSSYVFTIGLGIFSCASKKQATVTQSSA</sequence>
<dbReference type="GeneID" id="125423448"/>
<dbReference type="Pfam" id="PF13976">
    <property type="entry name" value="gag_pre-integrs"/>
    <property type="match status" value="1"/>
</dbReference>
<gene>
    <name evidence="3" type="primary">LOC125423448</name>
</gene>
<dbReference type="PANTHER" id="PTHR11439">
    <property type="entry name" value="GAG-POL-RELATED RETROTRANSPOSON"/>
    <property type="match status" value="1"/>
</dbReference>
<keyword evidence="2" id="KW-1185">Reference proteome</keyword>
<dbReference type="Proteomes" id="UP001652623">
    <property type="component" value="Chromosome 3"/>
</dbReference>
<proteinExistence type="predicted"/>
<organism evidence="2 3">
    <name type="scientific">Ziziphus jujuba</name>
    <name type="common">Chinese jujube</name>
    <name type="synonym">Ziziphus sativa</name>
    <dbReference type="NCBI Taxonomy" id="326968"/>
    <lineage>
        <taxon>Eukaryota</taxon>
        <taxon>Viridiplantae</taxon>
        <taxon>Streptophyta</taxon>
        <taxon>Embryophyta</taxon>
        <taxon>Tracheophyta</taxon>
        <taxon>Spermatophyta</taxon>
        <taxon>Magnoliopsida</taxon>
        <taxon>eudicotyledons</taxon>
        <taxon>Gunneridae</taxon>
        <taxon>Pentapetalae</taxon>
        <taxon>rosids</taxon>
        <taxon>fabids</taxon>
        <taxon>Rosales</taxon>
        <taxon>Rhamnaceae</taxon>
        <taxon>Paliureae</taxon>
        <taxon>Ziziphus</taxon>
    </lineage>
</organism>
<evidence type="ECO:0000259" key="1">
    <source>
        <dbReference type="Pfam" id="PF13976"/>
    </source>
</evidence>
<reference evidence="3" key="1">
    <citation type="submission" date="2025-08" db="UniProtKB">
        <authorList>
            <consortium name="RefSeq"/>
        </authorList>
    </citation>
    <scope>IDENTIFICATION</scope>
    <source>
        <tissue evidence="3">Seedling</tissue>
    </source>
</reference>
<dbReference type="PANTHER" id="PTHR11439:SF483">
    <property type="entry name" value="PEPTIDE SYNTHASE GLIP-LIKE, PUTATIVE (AFU_ORTHOLOGUE AFUA_3G12920)-RELATED"/>
    <property type="match status" value="1"/>
</dbReference>
<feature type="domain" description="GAG-pre-integrase" evidence="1">
    <location>
        <begin position="24"/>
        <end position="63"/>
    </location>
</feature>
<evidence type="ECO:0000313" key="3">
    <source>
        <dbReference type="RefSeq" id="XP_060671819.1"/>
    </source>
</evidence>
<dbReference type="InterPro" id="IPR025724">
    <property type="entry name" value="GAG-pre-integrase_dom"/>
</dbReference>
<evidence type="ECO:0000313" key="2">
    <source>
        <dbReference type="Proteomes" id="UP001652623"/>
    </source>
</evidence>
<accession>A0ABM4A513</accession>
<protein>
    <submittedName>
        <fullName evidence="3">Uncharacterized mitochondrial protein AtMg00810-like</fullName>
    </submittedName>
</protein>
<dbReference type="RefSeq" id="XP_060671819.1">
    <property type="nucleotide sequence ID" value="XM_060815836.1"/>
</dbReference>
<name>A0ABM4A513_ZIZJJ</name>